<evidence type="ECO:0000313" key="2">
    <source>
        <dbReference type="EMBL" id="PGH29187.1"/>
    </source>
</evidence>
<feature type="compositionally biased region" description="Acidic residues" evidence="1">
    <location>
        <begin position="267"/>
        <end position="276"/>
    </location>
</feature>
<proteinExistence type="predicted"/>
<feature type="compositionally biased region" description="Low complexity" evidence="1">
    <location>
        <begin position="157"/>
        <end position="168"/>
    </location>
</feature>
<organism evidence="2 3">
    <name type="scientific">[Emmonsia] crescens</name>
    <dbReference type="NCBI Taxonomy" id="73230"/>
    <lineage>
        <taxon>Eukaryota</taxon>
        <taxon>Fungi</taxon>
        <taxon>Dikarya</taxon>
        <taxon>Ascomycota</taxon>
        <taxon>Pezizomycotina</taxon>
        <taxon>Eurotiomycetes</taxon>
        <taxon>Eurotiomycetidae</taxon>
        <taxon>Onygenales</taxon>
        <taxon>Ajellomycetaceae</taxon>
        <taxon>Emergomyces</taxon>
    </lineage>
</organism>
<dbReference type="Proteomes" id="UP000226031">
    <property type="component" value="Unassembled WGS sequence"/>
</dbReference>
<feature type="region of interest" description="Disordered" evidence="1">
    <location>
        <begin position="260"/>
        <end position="289"/>
    </location>
</feature>
<dbReference type="STRING" id="73230.A0A2B7Z8P7"/>
<accession>A0A2B7Z8P7</accession>
<gene>
    <name evidence="2" type="ORF">GX50_08073</name>
</gene>
<reference evidence="2 3" key="1">
    <citation type="submission" date="2017-10" db="EMBL/GenBank/DDBJ databases">
        <title>Comparative genomics in systemic dimorphic fungi from Ajellomycetaceae.</title>
        <authorList>
            <person name="Munoz J.F."/>
            <person name="Mcewen J.G."/>
            <person name="Clay O.K."/>
            <person name="Cuomo C.A."/>
        </authorList>
    </citation>
    <scope>NUCLEOTIDE SEQUENCE [LARGE SCALE GENOMIC DNA]</scope>
    <source>
        <strain evidence="2 3">UAMH4076</strain>
    </source>
</reference>
<feature type="region of interest" description="Disordered" evidence="1">
    <location>
        <begin position="143"/>
        <end position="190"/>
    </location>
</feature>
<name>A0A2B7Z8P7_9EURO</name>
<dbReference type="EMBL" id="PDND01000266">
    <property type="protein sequence ID" value="PGH29187.1"/>
    <property type="molecule type" value="Genomic_DNA"/>
</dbReference>
<evidence type="ECO:0008006" key="4">
    <source>
        <dbReference type="Google" id="ProtNLM"/>
    </source>
</evidence>
<protein>
    <recommendedName>
        <fullName evidence="4">ABM domain-containing protein</fullName>
    </recommendedName>
</protein>
<feature type="compositionally biased region" description="Basic and acidic residues" evidence="1">
    <location>
        <begin position="277"/>
        <end position="289"/>
    </location>
</feature>
<evidence type="ECO:0000256" key="1">
    <source>
        <dbReference type="SAM" id="MobiDB-lite"/>
    </source>
</evidence>
<comment type="caution">
    <text evidence="2">The sequence shown here is derived from an EMBL/GenBank/DDBJ whole genome shotgun (WGS) entry which is preliminary data.</text>
</comment>
<dbReference type="AlphaFoldDB" id="A0A2B7Z8P7"/>
<sequence length="289" mass="32100">MASDSVTEIVYLTFKEGVKPEDPENYDGRVFTDTLEGVKLQSGFQYSSWGRTVEDENDIVWVVAWKDTTSSVPLSQITPIIAPSSIPITIHTTLTPPIPLKRLTTTPIVELAILPFPSALGFEEKSFINTSLSNLRTALLNIQPSDDDDEDLPNAKQQQQQQHGQQEQNSLSPSRAKMGKSGPPHWLSLGWVERPGTVEHADSPSGEAELAILVIGWESVQEHEAVMGTDAFEKAIAPVRKKMLPGLKVLEMRYVKFMGQEGKDWKEENDEDEEEDGKDRKKGTEGDGK</sequence>
<evidence type="ECO:0000313" key="3">
    <source>
        <dbReference type="Proteomes" id="UP000226031"/>
    </source>
</evidence>
<dbReference type="VEuPathDB" id="FungiDB:EMCG_09247"/>
<keyword evidence="3" id="KW-1185">Reference proteome</keyword>
<dbReference type="Gene3D" id="3.30.70.100">
    <property type="match status" value="1"/>
</dbReference>